<feature type="compositionally biased region" description="Basic residues" evidence="1">
    <location>
        <begin position="238"/>
        <end position="248"/>
    </location>
</feature>
<feature type="region of interest" description="Disordered" evidence="1">
    <location>
        <begin position="580"/>
        <end position="613"/>
    </location>
</feature>
<organism evidence="2 3">
    <name type="scientific">Penicillium vulpinum</name>
    <dbReference type="NCBI Taxonomy" id="29845"/>
    <lineage>
        <taxon>Eukaryota</taxon>
        <taxon>Fungi</taxon>
        <taxon>Dikarya</taxon>
        <taxon>Ascomycota</taxon>
        <taxon>Pezizomycotina</taxon>
        <taxon>Eurotiomycetes</taxon>
        <taxon>Eurotiomycetidae</taxon>
        <taxon>Eurotiales</taxon>
        <taxon>Aspergillaceae</taxon>
        <taxon>Penicillium</taxon>
    </lineage>
</organism>
<feature type="compositionally biased region" description="Polar residues" evidence="1">
    <location>
        <begin position="641"/>
        <end position="654"/>
    </location>
</feature>
<evidence type="ECO:0000256" key="1">
    <source>
        <dbReference type="SAM" id="MobiDB-lite"/>
    </source>
</evidence>
<reference evidence="3" key="1">
    <citation type="journal article" date="2017" name="Nat. Microbiol.">
        <title>Global analysis of biosynthetic gene clusters reveals vast potential of secondary metabolite production in Penicillium species.</title>
        <authorList>
            <person name="Nielsen J.C."/>
            <person name="Grijseels S."/>
            <person name="Prigent S."/>
            <person name="Ji B."/>
            <person name="Dainat J."/>
            <person name="Nielsen K.F."/>
            <person name="Frisvad J.C."/>
            <person name="Workman M."/>
            <person name="Nielsen J."/>
        </authorList>
    </citation>
    <scope>NUCLEOTIDE SEQUENCE [LARGE SCALE GENOMIC DNA]</scope>
    <source>
        <strain evidence="3">IBT 29486</strain>
    </source>
</reference>
<feature type="compositionally biased region" description="Polar residues" evidence="1">
    <location>
        <begin position="293"/>
        <end position="303"/>
    </location>
</feature>
<name>A0A1V6S7D4_9EURO</name>
<proteinExistence type="predicted"/>
<feature type="compositionally biased region" description="Polar residues" evidence="1">
    <location>
        <begin position="600"/>
        <end position="610"/>
    </location>
</feature>
<evidence type="ECO:0000313" key="2">
    <source>
        <dbReference type="EMBL" id="OQE09967.1"/>
    </source>
</evidence>
<gene>
    <name evidence="2" type="ORF">PENVUL_c005G09654</name>
</gene>
<feature type="compositionally biased region" description="Basic residues" evidence="1">
    <location>
        <begin position="259"/>
        <end position="274"/>
    </location>
</feature>
<dbReference type="Proteomes" id="UP000191518">
    <property type="component" value="Unassembled WGS sequence"/>
</dbReference>
<dbReference type="OrthoDB" id="4498187at2759"/>
<accession>A0A1V6S7D4</accession>
<evidence type="ECO:0000313" key="3">
    <source>
        <dbReference type="Proteomes" id="UP000191518"/>
    </source>
</evidence>
<feature type="region of interest" description="Disordered" evidence="1">
    <location>
        <begin position="225"/>
        <end position="314"/>
    </location>
</feature>
<sequence>MEPTQFFLDALAEVPYDEDSSKALLGLDEWKIPESIYYEDGSCMSLCELARFNGYEFEGENDFDHAFAEFGVNPVVGPATLDHLELGPELSTPIVTDDVATLRTCAKQSSTVYPLDTLNSLENAELGPPLAVVQVTPATAAPVPQHASTSIGTSVKVAPVTQASTTVTQRAPVTIDPPIQTTISTGVPVTRVTTVTQFAPITIEPATQVASPISSSATGLGKVITLSEGKSRSQPAKRQPKQRAKQAPKNKEDDELHNTQKKTKAQSTPRKAKGKTTVAPKEQSTPPKAKGKTTVSPKAQSTPRKAKGKTTVAPATPLQKIAPAPITPMSAPLARFPAPVTPVTGVTRTPVANPSQQQQLQSREQCLRMEWERLQQHNAQLKQQKDYLEQQQPNDQQRLQVHERQWKIHQQQFAQCYQNIMQYRQQVRYQQQQQHQQFQTAVAQQVQQPTPNMQAVYPTTFKGNMQPMMQQSHQLQAPATQQVQQVQKVQHPTQHNQKCYPTPPKERAQSMMQQLPVAQQARQLTQPMQCMQPVMQQPQRFQAPAAHQVQQPTPNMQAVYPTTPKARMQPVMQQSQQFQASAAQHVQPPVQPEIYPSPPESMQSISSLSAPSPGKRTFEFMENIMPKNFVANPNNHARWSFTPNGDRTYLNGSQAKKARVSKK</sequence>
<dbReference type="STRING" id="29845.A0A1V6S7D4"/>
<feature type="region of interest" description="Disordered" evidence="1">
    <location>
        <begin position="641"/>
        <end position="663"/>
    </location>
</feature>
<dbReference type="AlphaFoldDB" id="A0A1V6S7D4"/>
<comment type="caution">
    <text evidence="2">The sequence shown here is derived from an EMBL/GenBank/DDBJ whole genome shotgun (WGS) entry which is preliminary data.</text>
</comment>
<dbReference type="EMBL" id="MDYP01000005">
    <property type="protein sequence ID" value="OQE09967.1"/>
    <property type="molecule type" value="Genomic_DNA"/>
</dbReference>
<feature type="compositionally biased region" description="Basic and acidic residues" evidence="1">
    <location>
        <begin position="249"/>
        <end position="258"/>
    </location>
</feature>
<protein>
    <submittedName>
        <fullName evidence="2">Uncharacterized protein</fullName>
    </submittedName>
</protein>
<keyword evidence="3" id="KW-1185">Reference proteome</keyword>
<feature type="compositionally biased region" description="Pro residues" evidence="1">
    <location>
        <begin position="589"/>
        <end position="599"/>
    </location>
</feature>